<reference evidence="5" key="1">
    <citation type="submission" date="2023-03" db="EMBL/GenBank/DDBJ databases">
        <title>Massive genome expansion in bonnet fungi (Mycena s.s.) driven by repeated elements and novel gene families across ecological guilds.</title>
        <authorList>
            <consortium name="Lawrence Berkeley National Laboratory"/>
            <person name="Harder C.B."/>
            <person name="Miyauchi S."/>
            <person name="Viragh M."/>
            <person name="Kuo A."/>
            <person name="Thoen E."/>
            <person name="Andreopoulos B."/>
            <person name="Lu D."/>
            <person name="Skrede I."/>
            <person name="Drula E."/>
            <person name="Henrissat B."/>
            <person name="Morin E."/>
            <person name="Kohler A."/>
            <person name="Barry K."/>
            <person name="LaButti K."/>
            <person name="Morin E."/>
            <person name="Salamov A."/>
            <person name="Lipzen A."/>
            <person name="Mereny Z."/>
            <person name="Hegedus B."/>
            <person name="Baldrian P."/>
            <person name="Stursova M."/>
            <person name="Weitz H."/>
            <person name="Taylor A."/>
            <person name="Grigoriev I.V."/>
            <person name="Nagy L.G."/>
            <person name="Martin F."/>
            <person name="Kauserud H."/>
        </authorList>
    </citation>
    <scope>NUCLEOTIDE SEQUENCE</scope>
    <source>
        <strain evidence="5">CBHHK200</strain>
    </source>
</reference>
<feature type="domain" description="Epoxide hydrolase N-terminal" evidence="4">
    <location>
        <begin position="2"/>
        <end position="77"/>
    </location>
</feature>
<dbReference type="Pfam" id="PF06441">
    <property type="entry name" value="EHN"/>
    <property type="match status" value="1"/>
</dbReference>
<dbReference type="SUPFAM" id="SSF53474">
    <property type="entry name" value="alpha/beta-Hydrolases"/>
    <property type="match status" value="1"/>
</dbReference>
<accession>A0AAD6T8H8</accession>
<dbReference type="PANTHER" id="PTHR21661:SF35">
    <property type="entry name" value="EPOXIDE HYDROLASE"/>
    <property type="match status" value="1"/>
</dbReference>
<comment type="caution">
    <text evidence="5">The sequence shown here is derived from an EMBL/GenBank/DDBJ whole genome shotgun (WGS) entry which is preliminary data.</text>
</comment>
<evidence type="ECO:0000256" key="2">
    <source>
        <dbReference type="ARBA" id="ARBA00022797"/>
    </source>
</evidence>
<dbReference type="PANTHER" id="PTHR21661">
    <property type="entry name" value="EPOXIDE HYDROLASE 1-RELATED"/>
    <property type="match status" value="1"/>
</dbReference>
<name>A0AAD6T8H8_9AGAR</name>
<gene>
    <name evidence="5" type="ORF">C8F04DRAFT_1391035</name>
</gene>
<dbReference type="GO" id="GO:0097176">
    <property type="term" value="P:epoxide metabolic process"/>
    <property type="evidence" value="ECO:0007669"/>
    <property type="project" value="TreeGrafter"/>
</dbReference>
<protein>
    <submittedName>
        <fullName evidence="5">Epoxide hydrolase</fullName>
    </submittedName>
</protein>
<comment type="similarity">
    <text evidence="1">Belongs to the peptidase S33 family.</text>
</comment>
<evidence type="ECO:0000259" key="4">
    <source>
        <dbReference type="Pfam" id="PF06441"/>
    </source>
</evidence>
<dbReference type="EMBL" id="JARJCM010000016">
    <property type="protein sequence ID" value="KAJ7041474.1"/>
    <property type="molecule type" value="Genomic_DNA"/>
</dbReference>
<organism evidence="5 6">
    <name type="scientific">Mycena alexandri</name>
    <dbReference type="NCBI Taxonomy" id="1745969"/>
    <lineage>
        <taxon>Eukaryota</taxon>
        <taxon>Fungi</taxon>
        <taxon>Dikarya</taxon>
        <taxon>Basidiomycota</taxon>
        <taxon>Agaricomycotina</taxon>
        <taxon>Agaricomycetes</taxon>
        <taxon>Agaricomycetidae</taxon>
        <taxon>Agaricales</taxon>
        <taxon>Marasmiineae</taxon>
        <taxon>Mycenaceae</taxon>
        <taxon>Mycena</taxon>
    </lineage>
</organism>
<dbReference type="AlphaFoldDB" id="A0AAD6T8H8"/>
<dbReference type="InterPro" id="IPR010497">
    <property type="entry name" value="Epoxide_hydro_N"/>
</dbReference>
<dbReference type="Proteomes" id="UP001218188">
    <property type="component" value="Unassembled WGS sequence"/>
</dbReference>
<evidence type="ECO:0000313" key="6">
    <source>
        <dbReference type="Proteomes" id="UP001218188"/>
    </source>
</evidence>
<proteinExistence type="inferred from homology"/>
<evidence type="ECO:0000256" key="1">
    <source>
        <dbReference type="ARBA" id="ARBA00010088"/>
    </source>
</evidence>
<keyword evidence="6" id="KW-1185">Reference proteome</keyword>
<keyword evidence="2" id="KW-0058">Aromatic hydrocarbons catabolism</keyword>
<evidence type="ECO:0000256" key="3">
    <source>
        <dbReference type="ARBA" id="ARBA00022801"/>
    </source>
</evidence>
<dbReference type="GO" id="GO:0004301">
    <property type="term" value="F:epoxide hydrolase activity"/>
    <property type="evidence" value="ECO:0007669"/>
    <property type="project" value="TreeGrafter"/>
</dbReference>
<evidence type="ECO:0000313" key="5">
    <source>
        <dbReference type="EMBL" id="KAJ7041474.1"/>
    </source>
</evidence>
<keyword evidence="3 5" id="KW-0378">Hydrolase</keyword>
<dbReference type="Gene3D" id="3.40.50.1820">
    <property type="entry name" value="alpha/beta hydrolase"/>
    <property type="match status" value="1"/>
</dbReference>
<sequence length="85" mass="9837">MKSLISNTRLPTKPLYDVGQGMGIKLDVLDKLRSEWLNGFDWDTQQAKLNEFHHYTTVIEGQTVHFIHERPAEEDAILQARSRNS</sequence>
<dbReference type="InterPro" id="IPR029058">
    <property type="entry name" value="AB_hydrolase_fold"/>
</dbReference>